<dbReference type="OrthoDB" id="7871152at2"/>
<evidence type="ECO:0000313" key="2">
    <source>
        <dbReference type="Proteomes" id="UP000199356"/>
    </source>
</evidence>
<keyword evidence="2" id="KW-1185">Reference proteome</keyword>
<accession>A0A1I5QQP4</accession>
<proteinExistence type="predicted"/>
<dbReference type="RefSeq" id="WP_093421295.1">
    <property type="nucleotide sequence ID" value="NZ_FOXA01000007.1"/>
</dbReference>
<dbReference type="AlphaFoldDB" id="A0A1I5QQP4"/>
<organism evidence="1 2">
    <name type="scientific">Tranquillimonas alkanivorans</name>
    <dbReference type="NCBI Taxonomy" id="441119"/>
    <lineage>
        <taxon>Bacteria</taxon>
        <taxon>Pseudomonadati</taxon>
        <taxon>Pseudomonadota</taxon>
        <taxon>Alphaproteobacteria</taxon>
        <taxon>Rhodobacterales</taxon>
        <taxon>Roseobacteraceae</taxon>
        <taxon>Tranquillimonas</taxon>
    </lineage>
</organism>
<sequence>MKHVPAALLFLSATLPAPSRAIHADAEADIPAGAFTTHYRCQAAARDGFLSRDRAALCSAAFLRVKLHFVADVAPELFSTLPPKARAAASRTGYLAFKDWEADNPEAAHRLSQGPATAL</sequence>
<evidence type="ECO:0000313" key="1">
    <source>
        <dbReference type="EMBL" id="SFP48542.1"/>
    </source>
</evidence>
<name>A0A1I5QQP4_9RHOB</name>
<gene>
    <name evidence="1" type="ORF">SAMN04488047_10762</name>
</gene>
<dbReference type="EMBL" id="FOXA01000007">
    <property type="protein sequence ID" value="SFP48542.1"/>
    <property type="molecule type" value="Genomic_DNA"/>
</dbReference>
<protein>
    <submittedName>
        <fullName evidence="1">Uncharacterized protein</fullName>
    </submittedName>
</protein>
<dbReference type="Proteomes" id="UP000199356">
    <property type="component" value="Unassembled WGS sequence"/>
</dbReference>
<reference evidence="1 2" key="1">
    <citation type="submission" date="2016-10" db="EMBL/GenBank/DDBJ databases">
        <authorList>
            <person name="de Groot N.N."/>
        </authorList>
    </citation>
    <scope>NUCLEOTIDE SEQUENCE [LARGE SCALE GENOMIC DNA]</scope>
    <source>
        <strain evidence="1 2">DSM 19547</strain>
    </source>
</reference>